<dbReference type="Proteomes" id="UP001218218">
    <property type="component" value="Unassembled WGS sequence"/>
</dbReference>
<evidence type="ECO:0008006" key="3">
    <source>
        <dbReference type="Google" id="ProtNLM"/>
    </source>
</evidence>
<dbReference type="EMBL" id="JARIHO010000025">
    <property type="protein sequence ID" value="KAJ7342647.1"/>
    <property type="molecule type" value="Genomic_DNA"/>
</dbReference>
<name>A0AAD6ZW27_9AGAR</name>
<keyword evidence="2" id="KW-1185">Reference proteome</keyword>
<evidence type="ECO:0000313" key="1">
    <source>
        <dbReference type="EMBL" id="KAJ7342647.1"/>
    </source>
</evidence>
<gene>
    <name evidence="1" type="ORF">DFH08DRAFT_703965</name>
</gene>
<feature type="non-terminal residue" evidence="1">
    <location>
        <position position="1"/>
    </location>
</feature>
<protein>
    <recommendedName>
        <fullName evidence="3">Reverse transcriptase</fullName>
    </recommendedName>
</protein>
<dbReference type="AlphaFoldDB" id="A0AAD6ZW27"/>
<organism evidence="1 2">
    <name type="scientific">Mycena albidolilacea</name>
    <dbReference type="NCBI Taxonomy" id="1033008"/>
    <lineage>
        <taxon>Eukaryota</taxon>
        <taxon>Fungi</taxon>
        <taxon>Dikarya</taxon>
        <taxon>Basidiomycota</taxon>
        <taxon>Agaricomycotina</taxon>
        <taxon>Agaricomycetes</taxon>
        <taxon>Agaricomycetidae</taxon>
        <taxon>Agaricales</taxon>
        <taxon>Marasmiineae</taxon>
        <taxon>Mycenaceae</taxon>
        <taxon>Mycena</taxon>
    </lineage>
</organism>
<accession>A0AAD6ZW27</accession>
<evidence type="ECO:0000313" key="2">
    <source>
        <dbReference type="Proteomes" id="UP001218218"/>
    </source>
</evidence>
<proteinExistence type="predicted"/>
<reference evidence="1" key="1">
    <citation type="submission" date="2023-03" db="EMBL/GenBank/DDBJ databases">
        <title>Massive genome expansion in bonnet fungi (Mycena s.s.) driven by repeated elements and novel gene families across ecological guilds.</title>
        <authorList>
            <consortium name="Lawrence Berkeley National Laboratory"/>
            <person name="Harder C.B."/>
            <person name="Miyauchi S."/>
            <person name="Viragh M."/>
            <person name="Kuo A."/>
            <person name="Thoen E."/>
            <person name="Andreopoulos B."/>
            <person name="Lu D."/>
            <person name="Skrede I."/>
            <person name="Drula E."/>
            <person name="Henrissat B."/>
            <person name="Morin E."/>
            <person name="Kohler A."/>
            <person name="Barry K."/>
            <person name="LaButti K."/>
            <person name="Morin E."/>
            <person name="Salamov A."/>
            <person name="Lipzen A."/>
            <person name="Mereny Z."/>
            <person name="Hegedus B."/>
            <person name="Baldrian P."/>
            <person name="Stursova M."/>
            <person name="Weitz H."/>
            <person name="Taylor A."/>
            <person name="Grigoriev I.V."/>
            <person name="Nagy L.G."/>
            <person name="Martin F."/>
            <person name="Kauserud H."/>
        </authorList>
    </citation>
    <scope>NUCLEOTIDE SEQUENCE</scope>
    <source>
        <strain evidence="1">CBHHK002</strain>
    </source>
</reference>
<comment type="caution">
    <text evidence="1">The sequence shown here is derived from an EMBL/GenBank/DDBJ whole genome shotgun (WGS) entry which is preliminary data.</text>
</comment>
<sequence>IASVSSIKLLGVHLNNELRWGPQSAAAIAKGQAWITQFTRIAHASRGVTAATMHRLYLAVCVPRILYSADLFLASLASNHRILITGAKERERGVVKKLRTIQRRAALAITGALSSTPTDILDAYANLLPIEHLISKARFQVGLRLST</sequence>